<feature type="domain" description="Knr4/Smi1-like" evidence="1">
    <location>
        <begin position="23"/>
        <end position="157"/>
    </location>
</feature>
<dbReference type="Pfam" id="PF09346">
    <property type="entry name" value="SMI1_KNR4"/>
    <property type="match status" value="1"/>
</dbReference>
<dbReference type="InterPro" id="IPR018958">
    <property type="entry name" value="Knr4/Smi1-like_dom"/>
</dbReference>
<name>A0A1H2R0K9_9FLAO</name>
<reference evidence="2 3" key="1">
    <citation type="submission" date="2016-10" db="EMBL/GenBank/DDBJ databases">
        <authorList>
            <person name="Varghese N."/>
            <person name="Submissions S."/>
        </authorList>
    </citation>
    <scope>NUCLEOTIDE SEQUENCE [LARGE SCALE GENOMIC DNA]</scope>
    <source>
        <strain evidence="2 3">DSM 11449</strain>
    </source>
</reference>
<organism evidence="2 3">
    <name type="scientific">Capnocytophaga granulosa</name>
    <dbReference type="NCBI Taxonomy" id="45242"/>
    <lineage>
        <taxon>Bacteria</taxon>
        <taxon>Pseudomonadati</taxon>
        <taxon>Bacteroidota</taxon>
        <taxon>Flavobacteriia</taxon>
        <taxon>Flavobacteriales</taxon>
        <taxon>Flavobacteriaceae</taxon>
        <taxon>Capnocytophaga</taxon>
    </lineage>
</organism>
<proteinExistence type="predicted"/>
<comment type="caution">
    <text evidence="2">The sequence shown here is derived from an EMBL/GenBank/DDBJ whole genome shotgun (WGS) entry which is preliminary data.</text>
</comment>
<dbReference type="OrthoDB" id="6637351at2"/>
<accession>A0A1H2R0K9</accession>
<dbReference type="Proteomes" id="UP000182771">
    <property type="component" value="Unassembled WGS sequence"/>
</dbReference>
<dbReference type="RefSeq" id="WP_016419594.1">
    <property type="nucleotide sequence ID" value="NZ_CBDFAJ010000080.1"/>
</dbReference>
<sequence>MNLVELLQSKGISIERSAYPILLEDIEEEIPYSFLDKEDFIDFYLLSNGGYFNKAPYLCYNERGVKKTIEVRGFYNIPKIGSESSMSITRALSRREGYSQDFDEFIDFHFPFAFNDGDNDFWIDIQSGEVKYIDYEDFGYDPDKAIIVASSFKEFITNLESRE</sequence>
<dbReference type="SUPFAM" id="SSF160631">
    <property type="entry name" value="SMI1/KNR4-like"/>
    <property type="match status" value="1"/>
</dbReference>
<gene>
    <name evidence="2" type="ORF">SAMN05444420_101309</name>
</gene>
<dbReference type="InterPro" id="IPR037883">
    <property type="entry name" value="Knr4/Smi1-like_sf"/>
</dbReference>
<dbReference type="EMBL" id="FNND01000001">
    <property type="protein sequence ID" value="SDW13006.1"/>
    <property type="molecule type" value="Genomic_DNA"/>
</dbReference>
<dbReference type="Gene3D" id="3.40.1580.10">
    <property type="entry name" value="SMI1/KNR4-like"/>
    <property type="match status" value="1"/>
</dbReference>
<evidence type="ECO:0000313" key="3">
    <source>
        <dbReference type="Proteomes" id="UP000182771"/>
    </source>
</evidence>
<keyword evidence="3" id="KW-1185">Reference proteome</keyword>
<protein>
    <submittedName>
        <fullName evidence="2">SMI1 / KNR4 family (SUKH-1)</fullName>
    </submittedName>
</protein>
<dbReference type="AlphaFoldDB" id="A0A1H2R0K9"/>
<evidence type="ECO:0000259" key="1">
    <source>
        <dbReference type="Pfam" id="PF09346"/>
    </source>
</evidence>
<evidence type="ECO:0000313" key="2">
    <source>
        <dbReference type="EMBL" id="SDW13006.1"/>
    </source>
</evidence>
<dbReference type="GeneID" id="85017822"/>